<protein>
    <submittedName>
        <fullName evidence="1">Serine/threonine protein phosphatase</fullName>
    </submittedName>
</protein>
<dbReference type="Proteomes" id="UP000596252">
    <property type="component" value="Chromosome"/>
</dbReference>
<dbReference type="InterPro" id="IPR011009">
    <property type="entry name" value="Kinase-like_dom_sf"/>
</dbReference>
<evidence type="ECO:0000313" key="2">
    <source>
        <dbReference type="Proteomes" id="UP000596252"/>
    </source>
</evidence>
<proteinExistence type="predicted"/>
<dbReference type="SUPFAM" id="SSF56112">
    <property type="entry name" value="Protein kinase-like (PK-like)"/>
    <property type="match status" value="1"/>
</dbReference>
<gene>
    <name evidence="1" type="ORF">JQC75_06605</name>
</gene>
<dbReference type="EMBL" id="CP069213">
    <property type="protein sequence ID" value="QRH03072.1"/>
    <property type="molecule type" value="Genomic_DNA"/>
</dbReference>
<name>A0ABX7G796_9GAMM</name>
<organism evidence="1 2">
    <name type="scientific">Shewanella litorisediminis</name>
    <dbReference type="NCBI Taxonomy" id="1173586"/>
    <lineage>
        <taxon>Bacteria</taxon>
        <taxon>Pseudomonadati</taxon>
        <taxon>Pseudomonadota</taxon>
        <taxon>Gammaproteobacteria</taxon>
        <taxon>Alteromonadales</taxon>
        <taxon>Shewanellaceae</taxon>
        <taxon>Shewanella</taxon>
    </lineage>
</organism>
<keyword evidence="2" id="KW-1185">Reference proteome</keyword>
<sequence length="249" mass="28699">MEQEISTPETSAAFKAMVAEILATHQGHRVVPFDFEGRRYWLKQPERLEGAMKFLKDNPGKALQTEIRALQTLNKKRAPVPNVVLAGEGYFVIEDAGKTVSDWWHLSHQDGSVPFDDILSDSAAALAELHSLEIAHGRPALRDIGWQGGAVKFIDFEAHQRQQDMASQQRRDLLVYLHSLYRYLGPEHEPITRAMQAYREAGGEPIWQAAKRKLAPWQWLRPLLKPFRRIGGRDLKPLYWVLWHFHNHR</sequence>
<dbReference type="RefSeq" id="WP_203326639.1">
    <property type="nucleotide sequence ID" value="NZ_CP069213.1"/>
</dbReference>
<accession>A0ABX7G796</accession>
<evidence type="ECO:0000313" key="1">
    <source>
        <dbReference type="EMBL" id="QRH03072.1"/>
    </source>
</evidence>
<reference evidence="1 2" key="1">
    <citation type="journal article" date="2012" name="Antonie Van Leeuwenhoek">
        <title>Shewanella litorisediminis sp. nov., a gammaproteobacterium isolated from a tidal flat sediment.</title>
        <authorList>
            <person name="Lee M.H."/>
            <person name="Yoon J.H."/>
        </authorList>
    </citation>
    <scope>NUCLEOTIDE SEQUENCE [LARGE SCALE GENOMIC DNA]</scope>
    <source>
        <strain evidence="1 2">SMK1-12</strain>
    </source>
</reference>